<comment type="caution">
    <text evidence="1">The sequence shown here is derived from an EMBL/GenBank/DDBJ whole genome shotgun (WGS) entry which is preliminary data.</text>
</comment>
<gene>
    <name evidence="1" type="ORF">RQP50_09330</name>
</gene>
<protein>
    <submittedName>
        <fullName evidence="1">Uncharacterized protein</fullName>
    </submittedName>
</protein>
<dbReference type="AlphaFoldDB" id="A0AAJ2N456"/>
<proteinExistence type="predicted"/>
<keyword evidence="2" id="KW-1185">Reference proteome</keyword>
<dbReference type="RefSeq" id="WP_315745013.1">
    <property type="nucleotide sequence ID" value="NZ_JAVYAA010000002.1"/>
</dbReference>
<accession>A0AAJ2N456</accession>
<sequence>MEQCSVIRISEAFPAEEIITRWIIGLAIIHNDFIYLKRKFLIQSEDISVFVTEATSNFKF</sequence>
<dbReference type="EMBL" id="JAVYAA010000002">
    <property type="protein sequence ID" value="MDT8976441.1"/>
    <property type="molecule type" value="Genomic_DNA"/>
</dbReference>
<name>A0AAJ2N456_9BACL</name>
<organism evidence="1 2">
    <name type="scientific">Paenibacillus suaedae</name>
    <dbReference type="NCBI Taxonomy" id="3077233"/>
    <lineage>
        <taxon>Bacteria</taxon>
        <taxon>Bacillati</taxon>
        <taxon>Bacillota</taxon>
        <taxon>Bacilli</taxon>
        <taxon>Bacillales</taxon>
        <taxon>Paenibacillaceae</taxon>
        <taxon>Paenibacillus</taxon>
    </lineage>
</organism>
<reference evidence="2" key="1">
    <citation type="submission" date="2023-09" db="EMBL/GenBank/DDBJ databases">
        <title>Paenibacillus sp. chi10 Genome sequencing and assembly.</title>
        <authorList>
            <person name="Kim I."/>
        </authorList>
    </citation>
    <scope>NUCLEOTIDE SEQUENCE [LARGE SCALE GENOMIC DNA]</scope>
    <source>
        <strain evidence="2">chi10</strain>
    </source>
</reference>
<evidence type="ECO:0000313" key="1">
    <source>
        <dbReference type="EMBL" id="MDT8976441.1"/>
    </source>
</evidence>
<dbReference type="Proteomes" id="UP001250538">
    <property type="component" value="Unassembled WGS sequence"/>
</dbReference>
<evidence type="ECO:0000313" key="2">
    <source>
        <dbReference type="Proteomes" id="UP001250538"/>
    </source>
</evidence>